<evidence type="ECO:0000313" key="4">
    <source>
        <dbReference type="Proteomes" id="UP000822688"/>
    </source>
</evidence>
<name>A0A8T0IP64_CERPU</name>
<feature type="compositionally biased region" description="Acidic residues" evidence="1">
    <location>
        <begin position="622"/>
        <end position="658"/>
    </location>
</feature>
<feature type="compositionally biased region" description="Acidic residues" evidence="1">
    <location>
        <begin position="574"/>
        <end position="610"/>
    </location>
</feature>
<sequence>MASQIHQREQAGFPLRVICIKETLESDGGICFGVPGNWDFHIISHTWTEDARNWSVEIANIMDERKSSDGLDAYAELFKQESFAGKRGYTDLLEFLSMLAADGVQGVWFDALCINQKDDGEKNREIARMSEYYARSRGCYVWCHGMGGGFRFWAEPGTSPRYFTLPRWFSRVWTLQEFVLPMKLAFIVGMDMAGCTAMFAYKGYCRSKRLSWEPAKLMDDLIKARFWRHFGSTRQVNSRELFPCPHCNHQQNGHVYFVEREEYFELMNRSSYKSIQVGRLPSNFWTEFKSPLYRLLTILSCSDQLRRLQLVALVVREISVRDCSEFHDEDRLLSILGLLQVDVGRVQLRTGRALHDQIYDVAQSLVNSPIDEHHRLLLLLCVAQYRGSPIRSMSWAPTFTIQKVLGDMWLQSLSVFHIFKCIAQVEELGKLGLALQCPFLQAKAVPFVEHRKQCSTCPQCRQAARIPHTNLFVLEVQKCDQYSVLLWAHSDVDHDDELRFLSVSPPTLTMSIKSDINVERLRTMSFHLYLLLIAEDQLPNSSQPYGLFLVCIGNDVANLHKVGVFIGGPGWDPETMEEAYDTPDAQSDDSDVMSEGEDGCFNNEELEDFQESQVVPWKDEFPTEDLDDDQELDNDEEENEDQDQDEEEEEGHENDNEVDAVNPKWEQDVQCMKWSRFTVGGFGEFVPSSIFSSDKIVE</sequence>
<feature type="domain" description="Heterokaryon incompatibility" evidence="2">
    <location>
        <begin position="42"/>
        <end position="145"/>
    </location>
</feature>
<dbReference type="InterPro" id="IPR010730">
    <property type="entry name" value="HET"/>
</dbReference>
<dbReference type="Pfam" id="PF06985">
    <property type="entry name" value="HET"/>
    <property type="match status" value="1"/>
</dbReference>
<organism evidence="3 4">
    <name type="scientific">Ceratodon purpureus</name>
    <name type="common">Fire moss</name>
    <name type="synonym">Dicranum purpureum</name>
    <dbReference type="NCBI Taxonomy" id="3225"/>
    <lineage>
        <taxon>Eukaryota</taxon>
        <taxon>Viridiplantae</taxon>
        <taxon>Streptophyta</taxon>
        <taxon>Embryophyta</taxon>
        <taxon>Bryophyta</taxon>
        <taxon>Bryophytina</taxon>
        <taxon>Bryopsida</taxon>
        <taxon>Dicranidae</taxon>
        <taxon>Pseudoditrichales</taxon>
        <taxon>Ditrichaceae</taxon>
        <taxon>Ceratodon</taxon>
    </lineage>
</organism>
<dbReference type="AlphaFoldDB" id="A0A8T0IP64"/>
<dbReference type="Proteomes" id="UP000822688">
    <property type="component" value="Chromosome 3"/>
</dbReference>
<dbReference type="InterPro" id="IPR052895">
    <property type="entry name" value="HetReg/Transcr_Mod"/>
</dbReference>
<feature type="region of interest" description="Disordered" evidence="1">
    <location>
        <begin position="574"/>
        <end position="665"/>
    </location>
</feature>
<evidence type="ECO:0000256" key="1">
    <source>
        <dbReference type="SAM" id="MobiDB-lite"/>
    </source>
</evidence>
<dbReference type="PANTHER" id="PTHR24148:SF64">
    <property type="entry name" value="HETEROKARYON INCOMPATIBILITY DOMAIN-CONTAINING PROTEIN"/>
    <property type="match status" value="1"/>
</dbReference>
<keyword evidence="4" id="KW-1185">Reference proteome</keyword>
<proteinExistence type="predicted"/>
<evidence type="ECO:0000313" key="3">
    <source>
        <dbReference type="EMBL" id="KAG0584982.1"/>
    </source>
</evidence>
<accession>A0A8T0IP64</accession>
<reference evidence="3" key="1">
    <citation type="submission" date="2020-06" db="EMBL/GenBank/DDBJ databases">
        <title>WGS assembly of Ceratodon purpureus strain R40.</title>
        <authorList>
            <person name="Carey S.B."/>
            <person name="Jenkins J."/>
            <person name="Shu S."/>
            <person name="Lovell J.T."/>
            <person name="Sreedasyam A."/>
            <person name="Maumus F."/>
            <person name="Tiley G.P."/>
            <person name="Fernandez-Pozo N."/>
            <person name="Barry K."/>
            <person name="Chen C."/>
            <person name="Wang M."/>
            <person name="Lipzen A."/>
            <person name="Daum C."/>
            <person name="Saski C.A."/>
            <person name="Payton A.C."/>
            <person name="Mcbreen J.C."/>
            <person name="Conrad R.E."/>
            <person name="Kollar L.M."/>
            <person name="Olsson S."/>
            <person name="Huttunen S."/>
            <person name="Landis J.B."/>
            <person name="Wickett N.J."/>
            <person name="Johnson M.G."/>
            <person name="Rensing S.A."/>
            <person name="Grimwood J."/>
            <person name="Schmutz J."/>
            <person name="Mcdaniel S.F."/>
        </authorList>
    </citation>
    <scope>NUCLEOTIDE SEQUENCE</scope>
    <source>
        <strain evidence="3">R40</strain>
    </source>
</reference>
<gene>
    <name evidence="3" type="ORF">KC19_3G248200</name>
</gene>
<protein>
    <recommendedName>
        <fullName evidence="2">Heterokaryon incompatibility domain-containing protein</fullName>
    </recommendedName>
</protein>
<evidence type="ECO:0000259" key="2">
    <source>
        <dbReference type="Pfam" id="PF06985"/>
    </source>
</evidence>
<dbReference type="PANTHER" id="PTHR24148">
    <property type="entry name" value="ANKYRIN REPEAT DOMAIN-CONTAINING PROTEIN 39 HOMOLOG-RELATED"/>
    <property type="match status" value="1"/>
</dbReference>
<dbReference type="EMBL" id="CM026423">
    <property type="protein sequence ID" value="KAG0584982.1"/>
    <property type="molecule type" value="Genomic_DNA"/>
</dbReference>
<comment type="caution">
    <text evidence="3">The sequence shown here is derived from an EMBL/GenBank/DDBJ whole genome shotgun (WGS) entry which is preliminary data.</text>
</comment>